<feature type="coiled-coil region" evidence="12">
    <location>
        <begin position="458"/>
        <end position="499"/>
    </location>
</feature>
<dbReference type="GO" id="GO:0000724">
    <property type="term" value="P:double-strand break repair via homologous recombination"/>
    <property type="evidence" value="ECO:0007669"/>
    <property type="project" value="TreeGrafter"/>
</dbReference>
<keyword evidence="7" id="KW-0067">ATP-binding</keyword>
<dbReference type="Gene3D" id="3.40.50.300">
    <property type="entry name" value="P-loop containing nucleotide triphosphate hydrolases"/>
    <property type="match status" value="2"/>
</dbReference>
<keyword evidence="4" id="KW-0158">Chromosome</keyword>
<evidence type="ECO:0000256" key="9">
    <source>
        <dbReference type="ARBA" id="ARBA00023172"/>
    </source>
</evidence>
<comment type="similarity">
    <text evidence="3">Belongs to the SMC family. SMC6 subfamily.</text>
</comment>
<evidence type="ECO:0000313" key="16">
    <source>
        <dbReference type="Proteomes" id="UP000319731"/>
    </source>
</evidence>
<feature type="compositionally biased region" description="Basic residues" evidence="13">
    <location>
        <begin position="1"/>
        <end position="10"/>
    </location>
</feature>
<organism evidence="15 16">
    <name type="scientific">Synchytrium microbalum</name>
    <dbReference type="NCBI Taxonomy" id="1806994"/>
    <lineage>
        <taxon>Eukaryota</taxon>
        <taxon>Fungi</taxon>
        <taxon>Fungi incertae sedis</taxon>
        <taxon>Chytridiomycota</taxon>
        <taxon>Chytridiomycota incertae sedis</taxon>
        <taxon>Chytridiomycetes</taxon>
        <taxon>Synchytriales</taxon>
        <taxon>Synchytriaceae</taxon>
        <taxon>Synchytrium</taxon>
    </lineage>
</organism>
<dbReference type="Gene3D" id="1.10.287.1490">
    <property type="match status" value="1"/>
</dbReference>
<evidence type="ECO:0000256" key="12">
    <source>
        <dbReference type="SAM" id="Coils"/>
    </source>
</evidence>
<evidence type="ECO:0000256" key="3">
    <source>
        <dbReference type="ARBA" id="ARBA00006793"/>
    </source>
</evidence>
<dbReference type="GO" id="GO:0005524">
    <property type="term" value="F:ATP binding"/>
    <property type="evidence" value="ECO:0007669"/>
    <property type="project" value="UniProtKB-KW"/>
</dbReference>
<comment type="subcellular location">
    <subcellularLocation>
        <location evidence="2">Chromosome</location>
    </subcellularLocation>
    <subcellularLocation>
        <location evidence="1">Nucleus</location>
    </subcellularLocation>
</comment>
<keyword evidence="10" id="KW-0234">DNA repair</keyword>
<feature type="coiled-coil region" evidence="12">
    <location>
        <begin position="310"/>
        <end position="365"/>
    </location>
</feature>
<dbReference type="GeneID" id="42004688"/>
<name>A0A507BWG6_9FUNG</name>
<dbReference type="GO" id="GO:0005634">
    <property type="term" value="C:nucleus"/>
    <property type="evidence" value="ECO:0007669"/>
    <property type="project" value="UniProtKB-SubCell"/>
</dbReference>
<evidence type="ECO:0000313" key="15">
    <source>
        <dbReference type="EMBL" id="TPX33700.1"/>
    </source>
</evidence>
<keyword evidence="5" id="KW-0547">Nucleotide-binding</keyword>
<sequence>MFSRKAAKKRGRDEDDDDESQVLVPPTQEDQEEDTQMSEEPAEEDEEEDEPRPRKRVKSSSSANDSSNSGLRGVIKSVELFNFLTHEHHHIDLVPNINFITGKNGSGKSSILTAIVVGFGARASDTNRADTTTSFIRHGADSATIRISIYNEGDEAWQHDLFGDTIIVERKIFSGGSSRYRLLNAAKNTCVSEKKGDLDAMLDSFGILPDSPIMILNQDAAKKFLQKSTPQSKYALFHEGTLITKLQADLMHTESEIEALKNTTKNHERELEPLKRRFEELKQKMALFEQHEADEQRAQALLLEIAWAVVEDKEKDIETLRDQITQLERKVVRYQREVDAHVEEKAIHEATLHEHEQRVAELRAINEGISASYNQRRADEKTKHAEYNQVVVSRTEFNTEVDAKERNIAELTEKIDQVRARMADEQRSVIKNIEDDVVRKEADVVANDAQTAENNEVMGRLQAEITTTEASIRDLAQERRRFENDRNSCRRDIEQYKQQQQSRISAWGRRMPEVVAKIKDYASRGRWTGMTPIGPLGEYVKVRQEQWEYAKVIDNELGKQLSSFLVSTPRDMDLMKEVLRSLNMVQAAPVILINTRETHAFNPDRPPEQFITISREDVFKVLVVNAHMEQTILVPDYDSGKEVATRWPPHCGKILTAMNASVGNRQFGGVGIEHRQWDEHRPPRFSEDTEAAIAQAQNRLARIEDDMAEKDRDMQGLNATVTALKRRVRTLQESNGTLSNRKFALGREIRDLRERLTQYAVGDVSGYESEKLSEEESLQGLKAQLEPLDTQIAQLFGELQELRAALAQDKEQRRRNDAEIEKARNPMEATMRDIVNLEAAEVRTKEKLIAAKAAVADQQERLRVEQDDVDNAANMALDLCNSERIEPSASLAELQQESDDIEAKKKLREAQLGDPQELYRKCYEAESNFTKANLAVKANNRRVALYRHAVKLRKHLYEGLFRYYRSEFKDTFKNFAQRRGYVGRIKFHEDSKTMDVKMSKGNDQEGGGGAKRGVNQLSGGEKSYTTLCFLMALWELMNAPFYALDEFDVFMDSVNRQQSISLLTSAGKNMQLILISPSDGFTVPPGRANICKIVRLSDPIRGAAGGGDDAE</sequence>
<feature type="coiled-coil region" evidence="12">
    <location>
        <begin position="792"/>
        <end position="819"/>
    </location>
</feature>
<keyword evidence="6" id="KW-0227">DNA damage</keyword>
<evidence type="ECO:0000256" key="6">
    <source>
        <dbReference type="ARBA" id="ARBA00022763"/>
    </source>
</evidence>
<evidence type="ECO:0000256" key="1">
    <source>
        <dbReference type="ARBA" id="ARBA00004123"/>
    </source>
</evidence>
<evidence type="ECO:0000256" key="10">
    <source>
        <dbReference type="ARBA" id="ARBA00023204"/>
    </source>
</evidence>
<dbReference type="InterPro" id="IPR027417">
    <property type="entry name" value="P-loop_NTPase"/>
</dbReference>
<accession>A0A507BWG6</accession>
<dbReference type="OrthoDB" id="10072614at2759"/>
<dbReference type="GO" id="GO:0035861">
    <property type="term" value="C:site of double-strand break"/>
    <property type="evidence" value="ECO:0007669"/>
    <property type="project" value="TreeGrafter"/>
</dbReference>
<dbReference type="PANTHER" id="PTHR19306">
    <property type="entry name" value="STRUCTURAL MAINTENANCE OF CHROMOSOMES 5,6 SMC5, SMC6"/>
    <property type="match status" value="1"/>
</dbReference>
<dbReference type="InterPro" id="IPR003395">
    <property type="entry name" value="RecF/RecN/SMC_N"/>
</dbReference>
<dbReference type="AlphaFoldDB" id="A0A507BWG6"/>
<dbReference type="GO" id="GO:0003697">
    <property type="term" value="F:single-stranded DNA binding"/>
    <property type="evidence" value="ECO:0007669"/>
    <property type="project" value="TreeGrafter"/>
</dbReference>
<feature type="region of interest" description="Disordered" evidence="13">
    <location>
        <begin position="1"/>
        <end position="70"/>
    </location>
</feature>
<dbReference type="Pfam" id="PF02463">
    <property type="entry name" value="SMC_N"/>
    <property type="match status" value="1"/>
</dbReference>
<dbReference type="RefSeq" id="XP_031024617.1">
    <property type="nucleotide sequence ID" value="XM_031169391.1"/>
</dbReference>
<evidence type="ECO:0000256" key="2">
    <source>
        <dbReference type="ARBA" id="ARBA00004286"/>
    </source>
</evidence>
<dbReference type="STRING" id="1806994.A0A507BWG6"/>
<protein>
    <recommendedName>
        <fullName evidence="14">RecF/RecN/SMC N-terminal domain-containing protein</fullName>
    </recommendedName>
</protein>
<dbReference type="SUPFAM" id="SSF52540">
    <property type="entry name" value="P-loop containing nucleoside triphosphate hydrolases"/>
    <property type="match status" value="1"/>
</dbReference>
<evidence type="ECO:0000256" key="5">
    <source>
        <dbReference type="ARBA" id="ARBA00022741"/>
    </source>
</evidence>
<feature type="coiled-coil region" evidence="12">
    <location>
        <begin position="243"/>
        <end position="284"/>
    </location>
</feature>
<evidence type="ECO:0000256" key="13">
    <source>
        <dbReference type="SAM" id="MobiDB-lite"/>
    </source>
</evidence>
<proteinExistence type="inferred from homology"/>
<reference evidence="15 16" key="1">
    <citation type="journal article" date="2019" name="Sci. Rep.">
        <title>Comparative genomics of chytrid fungi reveal insights into the obligate biotrophic and pathogenic lifestyle of Synchytrium endobioticum.</title>
        <authorList>
            <person name="van de Vossenberg B.T.L.H."/>
            <person name="Warris S."/>
            <person name="Nguyen H.D.T."/>
            <person name="van Gent-Pelzer M.P.E."/>
            <person name="Joly D.L."/>
            <person name="van de Geest H.C."/>
            <person name="Bonants P.J.M."/>
            <person name="Smith D.S."/>
            <person name="Levesque C.A."/>
            <person name="van der Lee T.A.J."/>
        </authorList>
    </citation>
    <scope>NUCLEOTIDE SEQUENCE [LARGE SCALE GENOMIC DNA]</scope>
    <source>
        <strain evidence="15 16">JEL517</strain>
    </source>
</reference>
<feature type="compositionally biased region" description="Acidic residues" evidence="13">
    <location>
        <begin position="29"/>
        <end position="50"/>
    </location>
</feature>
<keyword evidence="16" id="KW-1185">Reference proteome</keyword>
<dbReference type="EMBL" id="QEAO01000018">
    <property type="protein sequence ID" value="TPX33700.1"/>
    <property type="molecule type" value="Genomic_DNA"/>
</dbReference>
<feature type="compositionally biased region" description="Low complexity" evidence="13">
    <location>
        <begin position="59"/>
        <end position="69"/>
    </location>
</feature>
<dbReference type="GO" id="GO:0030915">
    <property type="term" value="C:Smc5-Smc6 complex"/>
    <property type="evidence" value="ECO:0007669"/>
    <property type="project" value="TreeGrafter"/>
</dbReference>
<feature type="coiled-coil region" evidence="12">
    <location>
        <begin position="394"/>
        <end position="428"/>
    </location>
</feature>
<keyword evidence="11" id="KW-0539">Nucleus</keyword>
<evidence type="ECO:0000256" key="11">
    <source>
        <dbReference type="ARBA" id="ARBA00023242"/>
    </source>
</evidence>
<feature type="domain" description="RecF/RecN/SMC N-terminal" evidence="14">
    <location>
        <begin position="75"/>
        <end position="1078"/>
    </location>
</feature>
<feature type="coiled-coil region" evidence="12">
    <location>
        <begin position="686"/>
        <end position="734"/>
    </location>
</feature>
<gene>
    <name evidence="15" type="ORF">SmJEL517_g03463</name>
</gene>
<comment type="caution">
    <text evidence="15">The sequence shown here is derived from an EMBL/GenBank/DDBJ whole genome shotgun (WGS) entry which is preliminary data.</text>
</comment>
<evidence type="ECO:0000256" key="7">
    <source>
        <dbReference type="ARBA" id="ARBA00022840"/>
    </source>
</evidence>
<dbReference type="Proteomes" id="UP000319731">
    <property type="component" value="Unassembled WGS sequence"/>
</dbReference>
<evidence type="ECO:0000256" key="8">
    <source>
        <dbReference type="ARBA" id="ARBA00023054"/>
    </source>
</evidence>
<evidence type="ECO:0000256" key="4">
    <source>
        <dbReference type="ARBA" id="ARBA00022454"/>
    </source>
</evidence>
<evidence type="ECO:0000259" key="14">
    <source>
        <dbReference type="Pfam" id="PF02463"/>
    </source>
</evidence>
<dbReference type="GO" id="GO:0003684">
    <property type="term" value="F:damaged DNA binding"/>
    <property type="evidence" value="ECO:0007669"/>
    <property type="project" value="TreeGrafter"/>
</dbReference>
<keyword evidence="8 12" id="KW-0175">Coiled coil</keyword>
<keyword evidence="9" id="KW-0233">DNA recombination</keyword>
<dbReference type="PANTHER" id="PTHR19306:SF6">
    <property type="entry name" value="STRUCTURAL MAINTENANCE OF CHROMOSOMES PROTEIN 6"/>
    <property type="match status" value="1"/>
</dbReference>